<dbReference type="Proteomes" id="UP001595898">
    <property type="component" value="Unassembled WGS sequence"/>
</dbReference>
<accession>A0ABD5PRP6</accession>
<comment type="caution">
    <text evidence="1">The sequence shown here is derived from an EMBL/GenBank/DDBJ whole genome shotgun (WGS) entry which is preliminary data.</text>
</comment>
<proteinExistence type="predicted"/>
<protein>
    <submittedName>
        <fullName evidence="1">Uncharacterized protein</fullName>
    </submittedName>
</protein>
<evidence type="ECO:0000313" key="2">
    <source>
        <dbReference type="Proteomes" id="UP001595898"/>
    </source>
</evidence>
<dbReference type="RefSeq" id="WP_250140339.1">
    <property type="nucleotide sequence ID" value="NZ_JALIQP010000002.1"/>
</dbReference>
<keyword evidence="2" id="KW-1185">Reference proteome</keyword>
<sequence length="212" mass="23032">MATLGTLPAIDDCIEAYLTAHAAFGSDPFSAADVGDHVDGDEPSASEIEYRLTLLVAYGLLDRIDDDRYRIRCAPDESIAQWRERSAERAQTLHRLVTEPAADGRTAADDVDVELVTRDDAPFASVFVFEHDDAESVATTAASALARDESVAGIVLRASGARADHAQQIADQLCTPDIADRTPLERPFEKGLSDVVGESKDDLEFRLFLEIP</sequence>
<organism evidence="1 2">
    <name type="scientific">Halosolutus amylolyticus</name>
    <dbReference type="NCBI Taxonomy" id="2932267"/>
    <lineage>
        <taxon>Archaea</taxon>
        <taxon>Methanobacteriati</taxon>
        <taxon>Methanobacteriota</taxon>
        <taxon>Stenosarchaea group</taxon>
        <taxon>Halobacteria</taxon>
        <taxon>Halobacteriales</taxon>
        <taxon>Natrialbaceae</taxon>
        <taxon>Halosolutus</taxon>
    </lineage>
</organism>
<name>A0ABD5PRP6_9EURY</name>
<evidence type="ECO:0000313" key="1">
    <source>
        <dbReference type="EMBL" id="MFC4542975.1"/>
    </source>
</evidence>
<gene>
    <name evidence="1" type="ORF">ACFO5R_13690</name>
</gene>
<dbReference type="EMBL" id="JBHSFA010000007">
    <property type="protein sequence ID" value="MFC4542975.1"/>
    <property type="molecule type" value="Genomic_DNA"/>
</dbReference>
<reference evidence="1 2" key="1">
    <citation type="journal article" date="2019" name="Int. J. Syst. Evol. Microbiol.">
        <title>The Global Catalogue of Microorganisms (GCM) 10K type strain sequencing project: providing services to taxonomists for standard genome sequencing and annotation.</title>
        <authorList>
            <consortium name="The Broad Institute Genomics Platform"/>
            <consortium name="The Broad Institute Genome Sequencing Center for Infectious Disease"/>
            <person name="Wu L."/>
            <person name="Ma J."/>
        </authorList>
    </citation>
    <scope>NUCLEOTIDE SEQUENCE [LARGE SCALE GENOMIC DNA]</scope>
    <source>
        <strain evidence="1 2">WLHS5</strain>
    </source>
</reference>
<dbReference type="AlphaFoldDB" id="A0ABD5PRP6"/>